<evidence type="ECO:0000256" key="1">
    <source>
        <dbReference type="ARBA" id="ARBA00006484"/>
    </source>
</evidence>
<accession>A0A964T8M6</accession>
<dbReference type="RefSeq" id="WP_161142126.1">
    <property type="nucleotide sequence ID" value="NZ_SPKJ01000095.1"/>
</dbReference>
<evidence type="ECO:0000256" key="2">
    <source>
        <dbReference type="ARBA" id="ARBA00023002"/>
    </source>
</evidence>
<evidence type="ECO:0000313" key="4">
    <source>
        <dbReference type="Proteomes" id="UP000773614"/>
    </source>
</evidence>
<dbReference type="Proteomes" id="UP000773614">
    <property type="component" value="Unassembled WGS sequence"/>
</dbReference>
<protein>
    <submittedName>
        <fullName evidence="3">SDR family oxidoreductase</fullName>
    </submittedName>
</protein>
<dbReference type="PANTHER" id="PTHR43639">
    <property type="entry name" value="OXIDOREDUCTASE, SHORT-CHAIN DEHYDROGENASE/REDUCTASE FAMILY (AFU_ORTHOLOGUE AFUA_5G02870)"/>
    <property type="match status" value="1"/>
</dbReference>
<dbReference type="PRINTS" id="PR00080">
    <property type="entry name" value="SDRFAMILY"/>
</dbReference>
<organism evidence="3 4">
    <name type="scientific">Propylenella binzhouense</name>
    <dbReference type="NCBI Taxonomy" id="2555902"/>
    <lineage>
        <taxon>Bacteria</taxon>
        <taxon>Pseudomonadati</taxon>
        <taxon>Pseudomonadota</taxon>
        <taxon>Alphaproteobacteria</taxon>
        <taxon>Hyphomicrobiales</taxon>
        <taxon>Propylenellaceae</taxon>
        <taxon>Propylenella</taxon>
    </lineage>
</organism>
<dbReference type="EMBL" id="SPKJ01000095">
    <property type="protein sequence ID" value="MYZ49784.1"/>
    <property type="molecule type" value="Genomic_DNA"/>
</dbReference>
<dbReference type="InterPro" id="IPR036291">
    <property type="entry name" value="NAD(P)-bd_dom_sf"/>
</dbReference>
<dbReference type="InterPro" id="IPR002347">
    <property type="entry name" value="SDR_fam"/>
</dbReference>
<dbReference type="AlphaFoldDB" id="A0A964T8M6"/>
<dbReference type="SUPFAM" id="SSF51735">
    <property type="entry name" value="NAD(P)-binding Rossmann-fold domains"/>
    <property type="match status" value="1"/>
</dbReference>
<keyword evidence="2" id="KW-0560">Oxidoreductase</keyword>
<dbReference type="CDD" id="cd05233">
    <property type="entry name" value="SDR_c"/>
    <property type="match status" value="1"/>
</dbReference>
<dbReference type="PANTHER" id="PTHR43639:SF1">
    <property type="entry name" value="SHORT-CHAIN DEHYDROGENASE_REDUCTASE FAMILY PROTEIN"/>
    <property type="match status" value="1"/>
</dbReference>
<dbReference type="FunFam" id="3.40.50.720:FF:000084">
    <property type="entry name" value="Short-chain dehydrogenase reductase"/>
    <property type="match status" value="1"/>
</dbReference>
<dbReference type="PROSITE" id="PS00061">
    <property type="entry name" value="ADH_SHORT"/>
    <property type="match status" value="1"/>
</dbReference>
<reference evidence="3" key="1">
    <citation type="submission" date="2019-03" db="EMBL/GenBank/DDBJ databases">
        <title>Afifella sp. nov., isolated from activated sludge.</title>
        <authorList>
            <person name="Li Q."/>
            <person name="Liu Y."/>
        </authorList>
    </citation>
    <scope>NUCLEOTIDE SEQUENCE</scope>
    <source>
        <strain evidence="3">L72</strain>
    </source>
</reference>
<dbReference type="OrthoDB" id="9789398at2"/>
<dbReference type="PRINTS" id="PR00081">
    <property type="entry name" value="GDHRDH"/>
</dbReference>
<comment type="similarity">
    <text evidence="1">Belongs to the short-chain dehydrogenases/reductases (SDR) family.</text>
</comment>
<dbReference type="Pfam" id="PF13561">
    <property type="entry name" value="adh_short_C2"/>
    <property type="match status" value="1"/>
</dbReference>
<dbReference type="InterPro" id="IPR020904">
    <property type="entry name" value="Sc_DH/Rdtase_CS"/>
</dbReference>
<proteinExistence type="inferred from homology"/>
<keyword evidence="4" id="KW-1185">Reference proteome</keyword>
<gene>
    <name evidence="3" type="ORF">E4O86_18925</name>
</gene>
<dbReference type="GO" id="GO:0016491">
    <property type="term" value="F:oxidoreductase activity"/>
    <property type="evidence" value="ECO:0007669"/>
    <property type="project" value="UniProtKB-KW"/>
</dbReference>
<comment type="caution">
    <text evidence="3">The sequence shown here is derived from an EMBL/GenBank/DDBJ whole genome shotgun (WGS) entry which is preliminary data.</text>
</comment>
<evidence type="ECO:0000313" key="3">
    <source>
        <dbReference type="EMBL" id="MYZ49784.1"/>
    </source>
</evidence>
<name>A0A964T8M6_9HYPH</name>
<sequence>MQNARYPSLEGRTVLVTGGATGIGASMVRHFAGQNAKVGFLDMDAGAAEVLHGALPKAVLHFEPCDLREVGSLRSAIANVRTRLGPITVLVNNAARDDRHTVESVTSDYWDERFATNLKHQFFAAQAVCDEMATAGGGSIINMGSGSWLKGHGGMPCYVTAKSAVQGLTRALARDFGPMNIRVNSIIPGWIMTKRQIEKWLTPEGEAEIYSRQCLKRKLQPEDVARLALFLAADDSGAITGQDYVVDGGWM</sequence>
<dbReference type="Gene3D" id="3.40.50.720">
    <property type="entry name" value="NAD(P)-binding Rossmann-like Domain"/>
    <property type="match status" value="1"/>
</dbReference>